<dbReference type="Gene3D" id="2.60.40.790">
    <property type="match status" value="1"/>
</dbReference>
<feature type="domain" description="CS" evidence="4">
    <location>
        <begin position="59"/>
        <end position="165"/>
    </location>
</feature>
<comment type="similarity">
    <text evidence="1 2">Belongs to the small heat shock protein (HSP20) family.</text>
</comment>
<evidence type="ECO:0000259" key="3">
    <source>
        <dbReference type="PROSITE" id="PS01031"/>
    </source>
</evidence>
<evidence type="ECO:0000259" key="4">
    <source>
        <dbReference type="PROSITE" id="PS51203"/>
    </source>
</evidence>
<dbReference type="CDD" id="cd06464">
    <property type="entry name" value="ACD_sHsps-like"/>
    <property type="match status" value="1"/>
</dbReference>
<evidence type="ECO:0000256" key="2">
    <source>
        <dbReference type="RuleBase" id="RU003616"/>
    </source>
</evidence>
<dbReference type="Proteomes" id="UP000332487">
    <property type="component" value="Unassembled WGS sequence"/>
</dbReference>
<dbReference type="Pfam" id="PF00011">
    <property type="entry name" value="HSP20"/>
    <property type="match status" value="1"/>
</dbReference>
<keyword evidence="6" id="KW-1185">Reference proteome</keyword>
<reference evidence="5 6" key="1">
    <citation type="journal article" date="2009" name="Genome Biol.">
        <title>Community-wide analysis of microbial genome sequence signatures.</title>
        <authorList>
            <person name="Dick G.J."/>
            <person name="Andersson A.F."/>
            <person name="Baker B.J."/>
            <person name="Simmons S.L."/>
            <person name="Thomas B.C."/>
            <person name="Yelton A.P."/>
            <person name="Banfield J.F."/>
        </authorList>
    </citation>
    <scope>NUCLEOTIDE SEQUENCE [LARGE SCALE GENOMIC DNA]</scope>
    <source>
        <strain evidence="5">ARMAN-2</strain>
    </source>
</reference>
<sequence>MSKKFEMVVQMKTDRNEKQKKEIVAYDPFGVLTDMNRAFNSFIGLGPKKMVSEFMNNGMRMPEADIVDNGDSLTIKIDMPGVDKKDIKLKVTNTRIIVSAEKNQEKEQNDKGFYSRERSSVGYYRAIELPEPVIAAKSKAKYDNGTLTIIADKKDRENEVEPKID</sequence>
<feature type="domain" description="SHSP" evidence="3">
    <location>
        <begin position="55"/>
        <end position="165"/>
    </location>
</feature>
<evidence type="ECO:0000256" key="1">
    <source>
        <dbReference type="PROSITE-ProRule" id="PRU00285"/>
    </source>
</evidence>
<dbReference type="EMBL" id="GG697240">
    <property type="protein sequence ID" value="EET90015.1"/>
    <property type="molecule type" value="Genomic_DNA"/>
</dbReference>
<protein>
    <submittedName>
        <fullName evidence="5">Heat shock protein Hsp20</fullName>
    </submittedName>
</protein>
<dbReference type="PROSITE" id="PS51203">
    <property type="entry name" value="CS"/>
    <property type="match status" value="1"/>
</dbReference>
<dbReference type="PANTHER" id="PTHR11527">
    <property type="entry name" value="HEAT-SHOCK PROTEIN 20 FAMILY MEMBER"/>
    <property type="match status" value="1"/>
</dbReference>
<dbReference type="InterPro" id="IPR002068">
    <property type="entry name" value="A-crystallin/Hsp20_dom"/>
</dbReference>
<gene>
    <name evidence="5" type="ORF">UNLARM2_0459</name>
</gene>
<accession>C7DHB3</accession>
<dbReference type="AlphaFoldDB" id="C7DHB3"/>
<dbReference type="InterPro" id="IPR008978">
    <property type="entry name" value="HSP20-like_chaperone"/>
</dbReference>
<evidence type="ECO:0000313" key="5">
    <source>
        <dbReference type="EMBL" id="EET90015.1"/>
    </source>
</evidence>
<dbReference type="InterPro" id="IPR031107">
    <property type="entry name" value="Small_HSP"/>
</dbReference>
<keyword evidence="5" id="KW-0346">Stress response</keyword>
<dbReference type="PROSITE" id="PS01031">
    <property type="entry name" value="SHSP"/>
    <property type="match status" value="1"/>
</dbReference>
<dbReference type="SUPFAM" id="SSF49764">
    <property type="entry name" value="HSP20-like chaperones"/>
    <property type="match status" value="1"/>
</dbReference>
<organism evidence="5 6">
    <name type="scientific">Candidatus Micrarchaeum acidiphilum ARMAN-2</name>
    <dbReference type="NCBI Taxonomy" id="425595"/>
    <lineage>
        <taxon>Archaea</taxon>
        <taxon>Candidatus Micrarchaeota</taxon>
        <taxon>Candidatus Micrarchaeia</taxon>
        <taxon>Candidatus Micrarchaeales</taxon>
        <taxon>Candidatus Micrarchaeaceae</taxon>
        <taxon>Candidatus Micrarchaeum</taxon>
    </lineage>
</organism>
<evidence type="ECO:0000313" key="6">
    <source>
        <dbReference type="Proteomes" id="UP000332487"/>
    </source>
</evidence>
<dbReference type="InterPro" id="IPR007052">
    <property type="entry name" value="CS_dom"/>
</dbReference>
<name>C7DHB3_MICA2</name>
<proteinExistence type="inferred from homology"/>
<reference evidence="5 6" key="2">
    <citation type="journal article" date="2010" name="Proc. Natl. Acad. Sci. U.S.A.">
        <title>Enigmatic, ultrasmall, uncultivated Archaea.</title>
        <authorList>
            <person name="Baker B.J."/>
            <person name="Comolli L.R."/>
            <person name="Dick G.J."/>
            <person name="Hauser L.J."/>
            <person name="Hyatt D."/>
            <person name="Dill B.D."/>
            <person name="Land M.L."/>
            <person name="Verberkmoes N.C."/>
            <person name="Hettich R.L."/>
            <person name="Banfield J.F."/>
        </authorList>
    </citation>
    <scope>NUCLEOTIDE SEQUENCE [LARGE SCALE GENOMIC DNA]</scope>
    <source>
        <strain evidence="5">ARMAN-2</strain>
    </source>
</reference>